<dbReference type="GO" id="GO:0007156">
    <property type="term" value="P:homophilic cell adhesion via plasma membrane adhesion molecules"/>
    <property type="evidence" value="ECO:0007669"/>
    <property type="project" value="InterPro"/>
</dbReference>
<evidence type="ECO:0000256" key="11">
    <source>
        <dbReference type="PROSITE-ProRule" id="PRU00043"/>
    </source>
</evidence>
<keyword evidence="4" id="KW-0732">Signal</keyword>
<evidence type="ECO:0000256" key="6">
    <source>
        <dbReference type="ARBA" id="ARBA00022837"/>
    </source>
</evidence>
<dbReference type="PROSITE" id="PS00232">
    <property type="entry name" value="CADHERIN_1"/>
    <property type="match status" value="3"/>
</dbReference>
<keyword evidence="5" id="KW-0677">Repeat</keyword>
<feature type="compositionally biased region" description="Pro residues" evidence="12">
    <location>
        <begin position="552"/>
        <end position="561"/>
    </location>
</feature>
<evidence type="ECO:0000313" key="16">
    <source>
        <dbReference type="Proteomes" id="UP000564948"/>
    </source>
</evidence>
<dbReference type="PANTHER" id="PTHR24028">
    <property type="entry name" value="CADHERIN-87A"/>
    <property type="match status" value="1"/>
</dbReference>
<evidence type="ECO:0000256" key="2">
    <source>
        <dbReference type="ARBA" id="ARBA00022475"/>
    </source>
</evidence>
<dbReference type="AlphaFoldDB" id="A0A7K8C6E4"/>
<feature type="region of interest" description="Disordered" evidence="12">
    <location>
        <begin position="549"/>
        <end position="576"/>
    </location>
</feature>
<dbReference type="Gene3D" id="2.60.40.60">
    <property type="entry name" value="Cadherins"/>
    <property type="match status" value="5"/>
</dbReference>
<keyword evidence="9 13" id="KW-0472">Membrane</keyword>
<evidence type="ECO:0000313" key="15">
    <source>
        <dbReference type="EMBL" id="NXB21182.1"/>
    </source>
</evidence>
<dbReference type="GO" id="GO:0005886">
    <property type="term" value="C:plasma membrane"/>
    <property type="evidence" value="ECO:0007669"/>
    <property type="project" value="UniProtKB-SubCell"/>
</dbReference>
<dbReference type="SMART" id="SM00112">
    <property type="entry name" value="CA"/>
    <property type="match status" value="4"/>
</dbReference>
<keyword evidence="6 11" id="KW-0106">Calcium</keyword>
<dbReference type="InterPro" id="IPR015919">
    <property type="entry name" value="Cadherin-like_sf"/>
</dbReference>
<evidence type="ECO:0000256" key="9">
    <source>
        <dbReference type="ARBA" id="ARBA00023136"/>
    </source>
</evidence>
<dbReference type="SUPFAM" id="SSF49313">
    <property type="entry name" value="Cadherin-like"/>
    <property type="match status" value="4"/>
</dbReference>
<comment type="subcellular location">
    <subcellularLocation>
        <location evidence="1">Cell membrane</location>
        <topology evidence="1">Single-pass type I membrane protein</topology>
    </subcellularLocation>
</comment>
<evidence type="ECO:0000256" key="10">
    <source>
        <dbReference type="ARBA" id="ARBA00023180"/>
    </source>
</evidence>
<dbReference type="CDD" id="cd11304">
    <property type="entry name" value="Cadherin_repeat"/>
    <property type="match status" value="4"/>
</dbReference>
<accession>A0A7K8C6E4</accession>
<dbReference type="FunFam" id="2.60.40.60:FF:000007">
    <property type="entry name" value="Protocadherin alpha 2"/>
    <property type="match status" value="1"/>
</dbReference>
<dbReference type="EMBL" id="VZTD01003664">
    <property type="protein sequence ID" value="NXB21182.1"/>
    <property type="molecule type" value="Genomic_DNA"/>
</dbReference>
<proteinExistence type="predicted"/>
<evidence type="ECO:0000256" key="4">
    <source>
        <dbReference type="ARBA" id="ARBA00022729"/>
    </source>
</evidence>
<dbReference type="PRINTS" id="PR00205">
    <property type="entry name" value="CADHERIN"/>
</dbReference>
<feature type="domain" description="Cadherin" evidence="14">
    <location>
        <begin position="2"/>
        <end position="110"/>
    </location>
</feature>
<dbReference type="FunFam" id="2.60.40.60:FF:000003">
    <property type="entry name" value="Protocadherin alpha 2"/>
    <property type="match status" value="1"/>
</dbReference>
<keyword evidence="10" id="KW-0325">Glycoprotein</keyword>
<evidence type="ECO:0000256" key="13">
    <source>
        <dbReference type="SAM" id="Phobius"/>
    </source>
</evidence>
<dbReference type="Proteomes" id="UP000564948">
    <property type="component" value="Unassembled WGS sequence"/>
</dbReference>
<feature type="domain" description="Cadherin" evidence="14">
    <location>
        <begin position="219"/>
        <end position="323"/>
    </location>
</feature>
<evidence type="ECO:0000256" key="8">
    <source>
        <dbReference type="ARBA" id="ARBA00022989"/>
    </source>
</evidence>
<dbReference type="InterPro" id="IPR002126">
    <property type="entry name" value="Cadherin-like_dom"/>
</dbReference>
<keyword evidence="8 13" id="KW-1133">Transmembrane helix</keyword>
<evidence type="ECO:0000256" key="3">
    <source>
        <dbReference type="ARBA" id="ARBA00022692"/>
    </source>
</evidence>
<evidence type="ECO:0000256" key="5">
    <source>
        <dbReference type="ARBA" id="ARBA00022737"/>
    </source>
</evidence>
<dbReference type="Pfam" id="PF00028">
    <property type="entry name" value="Cadherin"/>
    <property type="match status" value="3"/>
</dbReference>
<keyword evidence="7" id="KW-0130">Cell adhesion</keyword>
<dbReference type="InterPro" id="IPR050174">
    <property type="entry name" value="Protocadherin/Cadherin-CA"/>
</dbReference>
<keyword evidence="3 13" id="KW-0812">Transmembrane</keyword>
<organism evidence="15 16">
    <name type="scientific">Rhagologus leucostigma</name>
    <dbReference type="NCBI Taxonomy" id="156170"/>
    <lineage>
        <taxon>Eukaryota</taxon>
        <taxon>Metazoa</taxon>
        <taxon>Chordata</taxon>
        <taxon>Craniata</taxon>
        <taxon>Vertebrata</taxon>
        <taxon>Euteleostomi</taxon>
        <taxon>Archelosauria</taxon>
        <taxon>Archosauria</taxon>
        <taxon>Dinosauria</taxon>
        <taxon>Saurischia</taxon>
        <taxon>Theropoda</taxon>
        <taxon>Coelurosauria</taxon>
        <taxon>Aves</taxon>
        <taxon>Neognathae</taxon>
        <taxon>Neoaves</taxon>
        <taxon>Telluraves</taxon>
        <taxon>Australaves</taxon>
        <taxon>Passeriformes</taxon>
        <taxon>Corvoidea</taxon>
        <taxon>Pachycephalidae</taxon>
        <taxon>Rhagologus</taxon>
    </lineage>
</organism>
<feature type="domain" description="Cadherin" evidence="14">
    <location>
        <begin position="111"/>
        <end position="218"/>
    </location>
</feature>
<name>A0A7K8C6E4_9CORV</name>
<protein>
    <submittedName>
        <fullName evidence="15">PCDA1 protein</fullName>
    </submittedName>
</protein>
<reference evidence="15 16" key="1">
    <citation type="submission" date="2019-09" db="EMBL/GenBank/DDBJ databases">
        <title>Bird 10,000 Genomes (B10K) Project - Family phase.</title>
        <authorList>
            <person name="Zhang G."/>
        </authorList>
    </citation>
    <scope>NUCLEOTIDE SEQUENCE [LARGE SCALE GENOMIC DNA]</scope>
    <source>
        <strain evidence="15">B10K-DU-029-40</strain>
        <tissue evidence="15">Muscle</tissue>
    </source>
</reference>
<evidence type="ECO:0000256" key="12">
    <source>
        <dbReference type="SAM" id="MobiDB-lite"/>
    </source>
</evidence>
<evidence type="ECO:0000259" key="14">
    <source>
        <dbReference type="PROSITE" id="PS50268"/>
    </source>
</evidence>
<keyword evidence="16" id="KW-1185">Reference proteome</keyword>
<dbReference type="InterPro" id="IPR020894">
    <property type="entry name" value="Cadherin_CS"/>
</dbReference>
<keyword evidence="2" id="KW-1003">Cell membrane</keyword>
<feature type="non-terminal residue" evidence="15">
    <location>
        <position position="1"/>
    </location>
</feature>
<dbReference type="PROSITE" id="PS50268">
    <property type="entry name" value="CADHERIN_2"/>
    <property type="match status" value="4"/>
</dbReference>
<dbReference type="PANTHER" id="PTHR24028:SF133">
    <property type="entry name" value="PROTOCADHERIN ALPHA-4"/>
    <property type="match status" value="1"/>
</dbReference>
<evidence type="ECO:0000256" key="7">
    <source>
        <dbReference type="ARBA" id="ARBA00022889"/>
    </source>
</evidence>
<sequence>FPAARKNLSIAESSVTGSRFPLEGASDADIGANAQLSYTLSPSEHFSLDLQRSEEYRESLFMVLTKSLDRETIPVHRLVLTASDGGRPPLTGTVELVISVLDANDNAPQFNQSVYKVQLRESTEEGTLVARVNATDPDLGSNGEVMFSVSNTFPEKGLNVFLLNAKTGEIRLTGALDYEDIRSYEIQIEARDQGTPPLSGHCSVELEVMDVNDNAPEVWVTSLSVPVPEDASVGTVVALLSVSDRDSGANGRVRCWVWPASPFGLEATFAGSYSLVLREALDRERVSEYEVEVRAEDGGAPALRASRGVRVPVSDVNDNAPAFAQAVYTVLARENNAAGAELARLWARDPDEAGNGRVSYSVWEGGVGGGWRPASSYVSFEVRAVDAGEPPLCGNATVQLFVLDENDNAPALLPPAGSGPEAGGPARSATATLSVSLVEAAEAALAAAAGSSSSSSWRSAAGAEMGPGAASAATNVWLVVAICAVSSLFLLAVVLYGASRWAPRAAVLSGPGPTTLVCASEVGSWSYSQRHSRSLCVADGAAKSDLMVFSPNFPPPPPPGPAAKDAQPEPSALLDT</sequence>
<gene>
    <name evidence="15" type="primary">Pcdha1_0</name>
    <name evidence="15" type="ORF">RHALEU_R02621</name>
</gene>
<evidence type="ECO:0000256" key="1">
    <source>
        <dbReference type="ARBA" id="ARBA00004251"/>
    </source>
</evidence>
<feature type="transmembrane region" description="Helical" evidence="13">
    <location>
        <begin position="476"/>
        <end position="498"/>
    </location>
</feature>
<dbReference type="FunFam" id="2.60.40.60:FF:000002">
    <property type="entry name" value="Protocadherin alpha 2"/>
    <property type="match status" value="1"/>
</dbReference>
<comment type="caution">
    <text evidence="15">The sequence shown here is derived from an EMBL/GenBank/DDBJ whole genome shotgun (WGS) entry which is preliminary data.</text>
</comment>
<feature type="domain" description="Cadherin" evidence="14">
    <location>
        <begin position="324"/>
        <end position="412"/>
    </location>
</feature>
<dbReference type="GO" id="GO:0005509">
    <property type="term" value="F:calcium ion binding"/>
    <property type="evidence" value="ECO:0007669"/>
    <property type="project" value="UniProtKB-UniRule"/>
</dbReference>
<feature type="non-terminal residue" evidence="15">
    <location>
        <position position="576"/>
    </location>
</feature>